<evidence type="ECO:0000256" key="1">
    <source>
        <dbReference type="SAM" id="MobiDB-lite"/>
    </source>
</evidence>
<dbReference type="RefSeq" id="WP_203881591.1">
    <property type="nucleotide sequence ID" value="NZ_BAABHH010000003.1"/>
</dbReference>
<keyword evidence="2" id="KW-1133">Transmembrane helix</keyword>
<dbReference type="EMBL" id="BONV01000003">
    <property type="protein sequence ID" value="GIG78098.1"/>
    <property type="molecule type" value="Genomic_DNA"/>
</dbReference>
<keyword evidence="2" id="KW-0472">Membrane</keyword>
<reference evidence="3 4" key="1">
    <citation type="submission" date="2021-01" db="EMBL/GenBank/DDBJ databases">
        <title>Whole genome shotgun sequence of Planotetraspora kaengkrachanensis NBRC 104272.</title>
        <authorList>
            <person name="Komaki H."/>
            <person name="Tamura T."/>
        </authorList>
    </citation>
    <scope>NUCLEOTIDE SEQUENCE [LARGE SCALE GENOMIC DNA]</scope>
    <source>
        <strain evidence="3 4">NBRC 104272</strain>
    </source>
</reference>
<dbReference type="AlphaFoldDB" id="A0A8J3LRZ7"/>
<proteinExistence type="predicted"/>
<evidence type="ECO:0000256" key="2">
    <source>
        <dbReference type="SAM" id="Phobius"/>
    </source>
</evidence>
<evidence type="ECO:0008006" key="5">
    <source>
        <dbReference type="Google" id="ProtNLM"/>
    </source>
</evidence>
<keyword evidence="2" id="KW-0812">Transmembrane</keyword>
<keyword evidence="4" id="KW-1185">Reference proteome</keyword>
<dbReference type="InterPro" id="IPR011055">
    <property type="entry name" value="Dup_hybrid_motif"/>
</dbReference>
<dbReference type="Gene3D" id="2.70.70.10">
    <property type="entry name" value="Glucose Permease (Domain IIA)"/>
    <property type="match status" value="1"/>
</dbReference>
<sequence>MPRSSSGHRSILPLADGVARIGGLVAVLVGLALCAIVQQEVVARVGPHRVVKAEVTGTRRPRPTPKASRTDPAPFAQVRTAVLRQRGPSARAAFRVESLPQPDVHMTRIDEAKGWAFGTAAIPPPPGVAALPDPSLFIARRSGQTWQVASAGVEDFARFVRQAPTTVVPADERPFLEQYGEASSAKEGVATGMTLPWSAGQSWTMRSLGGVDALQFSGGDGRVLAPAPGRLYRLCARSASQSMLLLIHADGLASEYYQMADVADVKEGTLIQEGGYLGHTGTARPCGGAAPASGPATVDFTLFSGASLMPLEGTRIGGWTLHTAGDQVWADRSGLRVNAGNPLLNFGTDAPPSPSPRPPSATPSLRSPSASPSPRPTHSR</sequence>
<feature type="region of interest" description="Disordered" evidence="1">
    <location>
        <begin position="340"/>
        <end position="380"/>
    </location>
</feature>
<organism evidence="3 4">
    <name type="scientific">Planotetraspora kaengkrachanensis</name>
    <dbReference type="NCBI Taxonomy" id="575193"/>
    <lineage>
        <taxon>Bacteria</taxon>
        <taxon>Bacillati</taxon>
        <taxon>Actinomycetota</taxon>
        <taxon>Actinomycetes</taxon>
        <taxon>Streptosporangiales</taxon>
        <taxon>Streptosporangiaceae</taxon>
        <taxon>Planotetraspora</taxon>
    </lineage>
</organism>
<evidence type="ECO:0000313" key="3">
    <source>
        <dbReference type="EMBL" id="GIG78098.1"/>
    </source>
</evidence>
<evidence type="ECO:0000313" key="4">
    <source>
        <dbReference type="Proteomes" id="UP000630097"/>
    </source>
</evidence>
<comment type="caution">
    <text evidence="3">The sequence shown here is derived from an EMBL/GenBank/DDBJ whole genome shotgun (WGS) entry which is preliminary data.</text>
</comment>
<dbReference type="Proteomes" id="UP000630097">
    <property type="component" value="Unassembled WGS sequence"/>
</dbReference>
<feature type="transmembrane region" description="Helical" evidence="2">
    <location>
        <begin position="21"/>
        <end position="38"/>
    </location>
</feature>
<accession>A0A8J3LRZ7</accession>
<feature type="compositionally biased region" description="Pro residues" evidence="1">
    <location>
        <begin position="351"/>
        <end position="361"/>
    </location>
</feature>
<protein>
    <recommendedName>
        <fullName evidence="5">M23 family metallopeptidase</fullName>
    </recommendedName>
</protein>
<name>A0A8J3LRZ7_9ACTN</name>
<gene>
    <name evidence="3" type="ORF">Pka01_12250</name>
</gene>
<feature type="compositionally biased region" description="Pro residues" evidence="1">
    <location>
        <begin position="371"/>
        <end position="380"/>
    </location>
</feature>